<evidence type="ECO:0000256" key="15">
    <source>
        <dbReference type="RuleBase" id="RU003848"/>
    </source>
</evidence>
<evidence type="ECO:0000256" key="6">
    <source>
        <dbReference type="ARBA" id="ARBA00022692"/>
    </source>
</evidence>
<keyword evidence="10 14" id="KW-0472">Membrane</keyword>
<dbReference type="Pfam" id="PF00430">
    <property type="entry name" value="ATP-synt_B"/>
    <property type="match status" value="1"/>
</dbReference>
<dbReference type="GO" id="GO:0046933">
    <property type="term" value="F:proton-transporting ATP synthase activity, rotational mechanism"/>
    <property type="evidence" value="ECO:0007669"/>
    <property type="project" value="UniProtKB-UniRule"/>
</dbReference>
<dbReference type="NCBIfam" id="TIGR01144">
    <property type="entry name" value="ATP_synt_b"/>
    <property type="match status" value="1"/>
</dbReference>
<comment type="subunit">
    <text evidence="13 14">F-type ATPases have 2 components, F(1) - the catalytic core - and F(0) - the membrane proton channel. F(1) has five subunits: alpha(3), beta(3), gamma(1), delta(1), epsilon(1). F(0) has three main subunits: a(1), b(2) and c(10-14). The alpha and beta chains form an alternating ring which encloses part of the gamma chain. F(1) is attached to F(0) by a central stalk formed by the gamma and epsilon chains, while a peripheral stalk is formed by the delta and b chains.</text>
</comment>
<comment type="similarity">
    <text evidence="2 14 15">Belongs to the ATPase B chain family.</text>
</comment>
<dbReference type="InterPro" id="IPR002146">
    <property type="entry name" value="ATP_synth_b/b'su_bac/chlpt"/>
</dbReference>
<protein>
    <recommendedName>
        <fullName evidence="14">ATP synthase subunit b</fullName>
    </recommendedName>
    <alternativeName>
        <fullName evidence="14">ATP synthase F(0) sector subunit b</fullName>
    </alternativeName>
    <alternativeName>
        <fullName evidence="14">ATPase subunit I</fullName>
    </alternativeName>
    <alternativeName>
        <fullName evidence="14">F-type ATPase subunit b</fullName>
        <shortName evidence="14">F-ATPase subunit b</shortName>
    </alternativeName>
</protein>
<evidence type="ECO:0000256" key="8">
    <source>
        <dbReference type="ARBA" id="ARBA00022989"/>
    </source>
</evidence>
<evidence type="ECO:0000256" key="1">
    <source>
        <dbReference type="ARBA" id="ARBA00004162"/>
    </source>
</evidence>
<accession>A0A3A3Z4T3</accession>
<keyword evidence="7 14" id="KW-0375">Hydrogen ion transport</keyword>
<keyword evidence="16" id="KW-0175">Coiled coil</keyword>
<evidence type="ECO:0000256" key="2">
    <source>
        <dbReference type="ARBA" id="ARBA00005513"/>
    </source>
</evidence>
<evidence type="ECO:0000313" key="18">
    <source>
        <dbReference type="Proteomes" id="UP000265614"/>
    </source>
</evidence>
<dbReference type="PANTHER" id="PTHR33445">
    <property type="entry name" value="ATP SYNTHASE SUBUNIT B', CHLOROPLASTIC"/>
    <property type="match status" value="1"/>
</dbReference>
<dbReference type="InterPro" id="IPR028987">
    <property type="entry name" value="ATP_synth_B-like_membr_sf"/>
</dbReference>
<reference evidence="17 18" key="1">
    <citation type="submission" date="2018-09" db="EMBL/GenBank/DDBJ databases">
        <title>YIM 75000 draft genome.</title>
        <authorList>
            <person name="Tang S."/>
            <person name="Feng Y."/>
        </authorList>
    </citation>
    <scope>NUCLEOTIDE SEQUENCE [LARGE SCALE GENOMIC DNA]</scope>
    <source>
        <strain evidence="17 18">YIM 75000</strain>
    </source>
</reference>
<feature type="coiled-coil region" evidence="16">
    <location>
        <begin position="55"/>
        <end position="126"/>
    </location>
</feature>
<dbReference type="HAMAP" id="MF_01398">
    <property type="entry name" value="ATP_synth_b_bprime"/>
    <property type="match status" value="1"/>
</dbReference>
<comment type="function">
    <text evidence="14">Component of the F(0) channel, it forms part of the peripheral stalk, linking F(1) to F(0).</text>
</comment>
<dbReference type="InterPro" id="IPR005864">
    <property type="entry name" value="ATP_synth_F0_bsu_bac"/>
</dbReference>
<organism evidence="17 18">
    <name type="scientific">Vallicoccus soli</name>
    <dbReference type="NCBI Taxonomy" id="2339232"/>
    <lineage>
        <taxon>Bacteria</taxon>
        <taxon>Bacillati</taxon>
        <taxon>Actinomycetota</taxon>
        <taxon>Actinomycetes</taxon>
        <taxon>Motilibacterales</taxon>
        <taxon>Vallicoccaceae</taxon>
        <taxon>Vallicoccus</taxon>
    </lineage>
</organism>
<dbReference type="OrthoDB" id="5243563at2"/>
<keyword evidence="5 14" id="KW-0138">CF(0)</keyword>
<keyword evidence="8 14" id="KW-1133">Transmembrane helix</keyword>
<dbReference type="SUPFAM" id="SSF81573">
    <property type="entry name" value="F1F0 ATP synthase subunit B, membrane domain"/>
    <property type="match status" value="1"/>
</dbReference>
<feature type="transmembrane region" description="Helical" evidence="14">
    <location>
        <begin position="15"/>
        <end position="36"/>
    </location>
</feature>
<keyword evidence="4 14" id="KW-1003">Cell membrane</keyword>
<evidence type="ECO:0000256" key="3">
    <source>
        <dbReference type="ARBA" id="ARBA00022448"/>
    </source>
</evidence>
<dbReference type="CDD" id="cd06503">
    <property type="entry name" value="ATP-synt_Fo_b"/>
    <property type="match status" value="1"/>
</dbReference>
<dbReference type="EMBL" id="QZEZ01000001">
    <property type="protein sequence ID" value="RJK98442.1"/>
    <property type="molecule type" value="Genomic_DNA"/>
</dbReference>
<evidence type="ECO:0000256" key="11">
    <source>
        <dbReference type="ARBA" id="ARBA00023310"/>
    </source>
</evidence>
<keyword evidence="6 14" id="KW-0812">Transmembrane</keyword>
<evidence type="ECO:0000256" key="7">
    <source>
        <dbReference type="ARBA" id="ARBA00022781"/>
    </source>
</evidence>
<evidence type="ECO:0000313" key="17">
    <source>
        <dbReference type="EMBL" id="RJK98442.1"/>
    </source>
</evidence>
<dbReference type="PANTHER" id="PTHR33445:SF1">
    <property type="entry name" value="ATP SYNTHASE SUBUNIT B"/>
    <property type="match status" value="1"/>
</dbReference>
<keyword evidence="11 14" id="KW-0066">ATP synthesis</keyword>
<comment type="function">
    <text evidence="12 14">F(1)F(0) ATP synthase produces ATP from ADP in the presence of a proton or sodium gradient. F-type ATPases consist of two structural domains, F(1) containing the extramembraneous catalytic core and F(0) containing the membrane proton channel, linked together by a central stalk and a peripheral stalk. During catalysis, ATP synthesis in the catalytic domain of F(1) is coupled via a rotary mechanism of the central stalk subunits to proton translocation.</text>
</comment>
<dbReference type="Gene3D" id="1.20.5.620">
    <property type="entry name" value="F1F0 ATP synthase subunit B, membrane domain"/>
    <property type="match status" value="1"/>
</dbReference>
<evidence type="ECO:0000256" key="14">
    <source>
        <dbReference type="HAMAP-Rule" id="MF_01398"/>
    </source>
</evidence>
<keyword evidence="9 14" id="KW-0406">Ion transport</keyword>
<comment type="subcellular location">
    <subcellularLocation>
        <location evidence="1 14">Cell membrane</location>
        <topology evidence="1 14">Single-pass membrane protein</topology>
    </subcellularLocation>
</comment>
<evidence type="ECO:0000256" key="5">
    <source>
        <dbReference type="ARBA" id="ARBA00022547"/>
    </source>
</evidence>
<dbReference type="NCBIfam" id="NF004412">
    <property type="entry name" value="PRK05759.1-3"/>
    <property type="match status" value="1"/>
</dbReference>
<keyword evidence="3 14" id="KW-0813">Transport</keyword>
<evidence type="ECO:0000256" key="12">
    <source>
        <dbReference type="ARBA" id="ARBA00025198"/>
    </source>
</evidence>
<dbReference type="Proteomes" id="UP000265614">
    <property type="component" value="Unassembled WGS sequence"/>
</dbReference>
<dbReference type="GO" id="GO:0046961">
    <property type="term" value="F:proton-transporting ATPase activity, rotational mechanism"/>
    <property type="evidence" value="ECO:0007669"/>
    <property type="project" value="TreeGrafter"/>
</dbReference>
<name>A0A3A3Z4T3_9ACTN</name>
<proteinExistence type="inferred from homology"/>
<evidence type="ECO:0000256" key="9">
    <source>
        <dbReference type="ARBA" id="ARBA00023065"/>
    </source>
</evidence>
<dbReference type="GO" id="GO:0005886">
    <property type="term" value="C:plasma membrane"/>
    <property type="evidence" value="ECO:0007669"/>
    <property type="project" value="UniProtKB-SubCell"/>
</dbReference>
<gene>
    <name evidence="14" type="primary">atpF</name>
    <name evidence="17" type="ORF">D5H78_04335</name>
</gene>
<dbReference type="AlphaFoldDB" id="A0A3A3Z4T3"/>
<evidence type="ECO:0000256" key="4">
    <source>
        <dbReference type="ARBA" id="ARBA00022475"/>
    </source>
</evidence>
<dbReference type="GO" id="GO:0045259">
    <property type="term" value="C:proton-transporting ATP synthase complex"/>
    <property type="evidence" value="ECO:0007669"/>
    <property type="project" value="UniProtKB-KW"/>
</dbReference>
<keyword evidence="18" id="KW-1185">Reference proteome</keyword>
<comment type="caution">
    <text evidence="17">The sequence shown here is derived from an EMBL/GenBank/DDBJ whole genome shotgun (WGS) entry which is preliminary data.</text>
</comment>
<evidence type="ECO:0000256" key="13">
    <source>
        <dbReference type="ARBA" id="ARBA00025830"/>
    </source>
</evidence>
<sequence>MSGEDGGFWADAYPIIPHPAEIIVGLVAFAILYWIVRSKVAPAFERVLAERQDAIEGGMSRAEEAQAEAQRALEEYRAQLAASRAEAASQREAARQEGAVIVAQMREQAQAEAQRITAAARQQIEADRQQAFNELRTQVGRMATDLAERIVGESLQDDERQRRVVDRFLADLEQGRTDGAGAGATAAREV</sequence>
<dbReference type="InterPro" id="IPR050059">
    <property type="entry name" value="ATP_synthase_B_chain"/>
</dbReference>
<evidence type="ECO:0000256" key="16">
    <source>
        <dbReference type="SAM" id="Coils"/>
    </source>
</evidence>
<evidence type="ECO:0000256" key="10">
    <source>
        <dbReference type="ARBA" id="ARBA00023136"/>
    </source>
</evidence>